<name>A0A7H8N1A0_9ACTN</name>
<accession>A0A7G8KP34</accession>
<evidence type="ECO:0000313" key="1">
    <source>
        <dbReference type="EMBL" id="QKW48182.1"/>
    </source>
</evidence>
<dbReference type="EMBL" id="CP054929">
    <property type="protein sequence ID" value="QKW48182.1"/>
    <property type="molecule type" value="Genomic_DNA"/>
</dbReference>
<dbReference type="AlphaFoldDB" id="A0A7H8N1A0"/>
<organism evidence="1 2">
    <name type="scientific">Streptomyces buecherae</name>
    <dbReference type="NCBI Taxonomy" id="2763006"/>
    <lineage>
        <taxon>Bacteria</taxon>
        <taxon>Bacillati</taxon>
        <taxon>Actinomycetota</taxon>
        <taxon>Actinomycetes</taxon>
        <taxon>Kitasatosporales</taxon>
        <taxon>Streptomycetaceae</taxon>
        <taxon>Streptomyces</taxon>
    </lineage>
</organism>
<sequence length="64" mass="6377">MHYLTGLHDVVLAVPTPTATPGGGGSHGGGAGPVLRTVIVVGVVGAVLLAWFLLRGYRGQGGQD</sequence>
<reference evidence="1 2" key="1">
    <citation type="submission" date="2020-06" db="EMBL/GenBank/DDBJ databases">
        <title>Genome mining for natural products.</title>
        <authorList>
            <person name="Zhang B."/>
            <person name="Shi J."/>
            <person name="Ge H."/>
        </authorList>
    </citation>
    <scope>NUCLEOTIDE SEQUENCE [LARGE SCALE GENOMIC DNA]</scope>
    <source>
        <strain evidence="1 2">NA00687</strain>
    </source>
</reference>
<dbReference type="RefSeq" id="WP_176159880.1">
    <property type="nucleotide sequence ID" value="NZ_CP054929.1"/>
</dbReference>
<proteinExistence type="predicted"/>
<protein>
    <submittedName>
        <fullName evidence="1">Uncharacterized protein</fullName>
    </submittedName>
</protein>
<gene>
    <name evidence="1" type="ORF">HUT08_10135</name>
</gene>
<dbReference type="GeneID" id="95463717"/>
<keyword evidence="2" id="KW-1185">Reference proteome</keyword>
<accession>A0A7H8N1A0</accession>
<dbReference type="Proteomes" id="UP000509303">
    <property type="component" value="Chromosome"/>
</dbReference>
<evidence type="ECO:0000313" key="2">
    <source>
        <dbReference type="Proteomes" id="UP000509303"/>
    </source>
</evidence>